<dbReference type="Gene3D" id="2.30.130.10">
    <property type="entry name" value="PUA domain"/>
    <property type="match status" value="1"/>
</dbReference>
<dbReference type="AlphaFoldDB" id="E6W2X8"/>
<keyword evidence="11" id="KW-1185">Reference proteome</keyword>
<keyword evidence="7" id="KW-0694">RNA-binding</keyword>
<dbReference type="PANTHER" id="PTHR42873:SF1">
    <property type="entry name" value="S-ADENOSYLMETHIONINE-DEPENDENT METHYLTRANSFERASE DOMAIN-CONTAINING PROTEIN"/>
    <property type="match status" value="1"/>
</dbReference>
<dbReference type="KEGG" id="din:Selin_2083"/>
<keyword evidence="2" id="KW-0963">Cytoplasm</keyword>
<dbReference type="Proteomes" id="UP000002572">
    <property type="component" value="Chromosome"/>
</dbReference>
<dbReference type="InterPro" id="IPR041532">
    <property type="entry name" value="RlmI-like_PUA"/>
</dbReference>
<dbReference type="eggNOG" id="COG1092">
    <property type="taxonomic scope" value="Bacteria"/>
</dbReference>
<proteinExistence type="inferred from homology"/>
<dbReference type="CDD" id="cd21153">
    <property type="entry name" value="PUA_RlmI"/>
    <property type="match status" value="1"/>
</dbReference>
<dbReference type="Pfam" id="PF10672">
    <property type="entry name" value="Methyltrans_SAM"/>
    <property type="match status" value="1"/>
</dbReference>
<dbReference type="CDD" id="cd11572">
    <property type="entry name" value="RlmI_M_like"/>
    <property type="match status" value="1"/>
</dbReference>
<evidence type="ECO:0000256" key="8">
    <source>
        <dbReference type="ARBA" id="ARBA00038091"/>
    </source>
</evidence>
<evidence type="ECO:0000256" key="1">
    <source>
        <dbReference type="ARBA" id="ARBA00004496"/>
    </source>
</evidence>
<evidence type="ECO:0000256" key="6">
    <source>
        <dbReference type="ARBA" id="ARBA00022691"/>
    </source>
</evidence>
<evidence type="ECO:0000256" key="3">
    <source>
        <dbReference type="ARBA" id="ARBA00022552"/>
    </source>
</evidence>
<dbReference type="HOGENOM" id="CLU_014042_0_0_0"/>
<dbReference type="PANTHER" id="PTHR42873">
    <property type="entry name" value="RIBOSOMAL RNA LARGE SUBUNIT METHYLTRANSFERASE"/>
    <property type="match status" value="1"/>
</dbReference>
<dbReference type="InterPro" id="IPR036974">
    <property type="entry name" value="PUA_sf"/>
</dbReference>
<dbReference type="PROSITE" id="PS50890">
    <property type="entry name" value="PUA"/>
    <property type="match status" value="1"/>
</dbReference>
<comment type="subcellular location">
    <subcellularLocation>
        <location evidence="1">Cytoplasm</location>
    </subcellularLocation>
</comment>
<dbReference type="FunCoup" id="E6W2X8">
    <property type="interactions" value="359"/>
</dbReference>
<keyword evidence="3" id="KW-0698">rRNA processing</keyword>
<dbReference type="CDD" id="cd02440">
    <property type="entry name" value="AdoMet_MTases"/>
    <property type="match status" value="1"/>
</dbReference>
<dbReference type="InterPro" id="IPR029063">
    <property type="entry name" value="SAM-dependent_MTases_sf"/>
</dbReference>
<dbReference type="InterPro" id="IPR002478">
    <property type="entry name" value="PUA"/>
</dbReference>
<dbReference type="GO" id="GO:0032259">
    <property type="term" value="P:methylation"/>
    <property type="evidence" value="ECO:0007669"/>
    <property type="project" value="UniProtKB-KW"/>
</dbReference>
<dbReference type="Pfam" id="PF17785">
    <property type="entry name" value="PUA_3"/>
    <property type="match status" value="1"/>
</dbReference>
<evidence type="ECO:0000256" key="7">
    <source>
        <dbReference type="ARBA" id="ARBA00022884"/>
    </source>
</evidence>
<dbReference type="GO" id="GO:0008168">
    <property type="term" value="F:methyltransferase activity"/>
    <property type="evidence" value="ECO:0007669"/>
    <property type="project" value="UniProtKB-KW"/>
</dbReference>
<dbReference type="EMBL" id="CP002432">
    <property type="protein sequence ID" value="ADU66803.1"/>
    <property type="molecule type" value="Genomic_DNA"/>
</dbReference>
<evidence type="ECO:0000256" key="5">
    <source>
        <dbReference type="ARBA" id="ARBA00022679"/>
    </source>
</evidence>
<dbReference type="STRING" id="653733.Selin_2083"/>
<dbReference type="InParanoid" id="E6W2X8"/>
<comment type="similarity">
    <text evidence="8">Belongs to the methyltransferase superfamily. RlmI family.</text>
</comment>
<dbReference type="SMART" id="SM00359">
    <property type="entry name" value="PUA"/>
    <property type="match status" value="1"/>
</dbReference>
<dbReference type="SUPFAM" id="SSF88697">
    <property type="entry name" value="PUA domain-like"/>
    <property type="match status" value="1"/>
</dbReference>
<evidence type="ECO:0000259" key="9">
    <source>
        <dbReference type="SMART" id="SM00359"/>
    </source>
</evidence>
<protein>
    <recommendedName>
        <fullName evidence="9">PUA domain-containing protein</fullName>
    </recommendedName>
</protein>
<evidence type="ECO:0000313" key="10">
    <source>
        <dbReference type="EMBL" id="ADU66803.1"/>
    </source>
</evidence>
<evidence type="ECO:0000313" key="11">
    <source>
        <dbReference type="Proteomes" id="UP000002572"/>
    </source>
</evidence>
<name>E6W2X8_DESIS</name>
<dbReference type="GO" id="GO:0005737">
    <property type="term" value="C:cytoplasm"/>
    <property type="evidence" value="ECO:0007669"/>
    <property type="project" value="UniProtKB-SubCell"/>
</dbReference>
<reference evidence="10 11" key="1">
    <citation type="submission" date="2010-12" db="EMBL/GenBank/DDBJ databases">
        <title>Complete sequence of Desulfurispirillum indicum S5.</title>
        <authorList>
            <consortium name="US DOE Joint Genome Institute"/>
            <person name="Lucas S."/>
            <person name="Copeland A."/>
            <person name="Lapidus A."/>
            <person name="Cheng J.-F."/>
            <person name="Goodwin L."/>
            <person name="Pitluck S."/>
            <person name="Chertkov O."/>
            <person name="Held B."/>
            <person name="Detter J.C."/>
            <person name="Han C."/>
            <person name="Tapia R."/>
            <person name="Land M."/>
            <person name="Hauser L."/>
            <person name="Kyrpides N."/>
            <person name="Ivanova N."/>
            <person name="Mikhailova N."/>
            <person name="Haggblom M."/>
            <person name="Rauschenbach I."/>
            <person name="Bini E."/>
            <person name="Woyke T."/>
        </authorList>
    </citation>
    <scope>NUCLEOTIDE SEQUENCE [LARGE SCALE GENOMIC DNA]</scope>
    <source>
        <strain evidence="11">ATCC BAA-1389 / DSM 22839 / S5</strain>
    </source>
</reference>
<dbReference type="InterPro" id="IPR019614">
    <property type="entry name" value="SAM-dep_methyl-trfase"/>
</dbReference>
<feature type="domain" description="PUA" evidence="9">
    <location>
        <begin position="2"/>
        <end position="73"/>
    </location>
</feature>
<dbReference type="RefSeq" id="WP_013506683.1">
    <property type="nucleotide sequence ID" value="NC_014836.1"/>
</dbReference>
<dbReference type="Gene3D" id="3.30.750.80">
    <property type="entry name" value="RNA methyltransferase domain (HRMD) like"/>
    <property type="match status" value="1"/>
</dbReference>
<dbReference type="GO" id="GO:0003723">
    <property type="term" value="F:RNA binding"/>
    <property type="evidence" value="ECO:0007669"/>
    <property type="project" value="UniProtKB-KW"/>
</dbReference>
<keyword evidence="6" id="KW-0949">S-adenosyl-L-methionine</keyword>
<organism evidence="10 11">
    <name type="scientific">Desulfurispirillum indicum (strain ATCC BAA-1389 / DSM 22839 / S5)</name>
    <dbReference type="NCBI Taxonomy" id="653733"/>
    <lineage>
        <taxon>Bacteria</taxon>
        <taxon>Pseudomonadati</taxon>
        <taxon>Chrysiogenota</taxon>
        <taxon>Chrysiogenia</taxon>
        <taxon>Chrysiogenales</taxon>
        <taxon>Chrysiogenaceae</taxon>
        <taxon>Desulfurispirillum</taxon>
    </lineage>
</organism>
<dbReference type="InterPro" id="IPR015947">
    <property type="entry name" value="PUA-like_sf"/>
</dbReference>
<keyword evidence="5" id="KW-0808">Transferase</keyword>
<sequence length="389" mass="43695">MKRVWIKPKARKHIVGGHPWVFSGAIARTEEPLDASDTVAVYEGEAFLGCGLYNPDSQIRIRMFSRLERECDGAYLEQVLREAQSRRLELLNPAQTNCYRLLNSEGDGVPGLVVDIYDSVAVLQITTAAMDARRTQIVEQLRLVLEPIAIIERSDGSVRQMEGLAPSSGVLWGTLPESLQVRENGITYVVQPLEGQKTGFYLDQRDNRLLLRHLSQGREVLNCFCYTGGFSLNALRGEASLVKSVDVSATALHLLSTNIRLNQMDDSSHIMVKEDVFDFLRSDQEQYDTIILDPPPFVKRADKIAQAEAAYKDINLLAMRKLRPGGHLLSFSCSGHMDIQRFEEVLRWAAMDSGKTVRVLQRLGAGMDHPRILGHREGEYLKGFLLQVQ</sequence>
<evidence type="ECO:0000256" key="4">
    <source>
        <dbReference type="ARBA" id="ARBA00022603"/>
    </source>
</evidence>
<gene>
    <name evidence="10" type="ordered locus">Selin_2083</name>
</gene>
<evidence type="ECO:0000256" key="2">
    <source>
        <dbReference type="ARBA" id="ARBA00022490"/>
    </source>
</evidence>
<dbReference type="Gene3D" id="3.40.50.150">
    <property type="entry name" value="Vaccinia Virus protein VP39"/>
    <property type="match status" value="1"/>
</dbReference>
<dbReference type="SUPFAM" id="SSF53335">
    <property type="entry name" value="S-adenosyl-L-methionine-dependent methyltransferases"/>
    <property type="match status" value="1"/>
</dbReference>
<dbReference type="GO" id="GO:0006364">
    <property type="term" value="P:rRNA processing"/>
    <property type="evidence" value="ECO:0007669"/>
    <property type="project" value="UniProtKB-KW"/>
</dbReference>
<keyword evidence="4" id="KW-0489">Methyltransferase</keyword>
<accession>E6W2X8</accession>
<dbReference type="OrthoDB" id="9805492at2"/>